<dbReference type="Proteomes" id="UP000315017">
    <property type="component" value="Chromosome"/>
</dbReference>
<gene>
    <name evidence="1" type="ORF">ETAA8_62400</name>
</gene>
<keyword evidence="2" id="KW-1185">Reference proteome</keyword>
<proteinExistence type="predicted"/>
<organism evidence="1 2">
    <name type="scientific">Anatilimnocola aggregata</name>
    <dbReference type="NCBI Taxonomy" id="2528021"/>
    <lineage>
        <taxon>Bacteria</taxon>
        <taxon>Pseudomonadati</taxon>
        <taxon>Planctomycetota</taxon>
        <taxon>Planctomycetia</taxon>
        <taxon>Pirellulales</taxon>
        <taxon>Pirellulaceae</taxon>
        <taxon>Anatilimnocola</taxon>
    </lineage>
</organism>
<dbReference type="KEGG" id="aagg:ETAA8_62400"/>
<evidence type="ECO:0000313" key="1">
    <source>
        <dbReference type="EMBL" id="QDU31087.1"/>
    </source>
</evidence>
<protein>
    <submittedName>
        <fullName evidence="1">Uncharacterized protein</fullName>
    </submittedName>
</protein>
<reference evidence="1 2" key="1">
    <citation type="submission" date="2019-02" db="EMBL/GenBank/DDBJ databases">
        <title>Deep-cultivation of Planctomycetes and their phenomic and genomic characterization uncovers novel biology.</title>
        <authorList>
            <person name="Wiegand S."/>
            <person name="Jogler M."/>
            <person name="Boedeker C."/>
            <person name="Pinto D."/>
            <person name="Vollmers J."/>
            <person name="Rivas-Marin E."/>
            <person name="Kohn T."/>
            <person name="Peeters S.H."/>
            <person name="Heuer A."/>
            <person name="Rast P."/>
            <person name="Oberbeckmann S."/>
            <person name="Bunk B."/>
            <person name="Jeske O."/>
            <person name="Meyerdierks A."/>
            <person name="Storesund J.E."/>
            <person name="Kallscheuer N."/>
            <person name="Luecker S."/>
            <person name="Lage O.M."/>
            <person name="Pohl T."/>
            <person name="Merkel B.J."/>
            <person name="Hornburger P."/>
            <person name="Mueller R.-W."/>
            <person name="Bruemmer F."/>
            <person name="Labrenz M."/>
            <person name="Spormann A.M."/>
            <person name="Op den Camp H."/>
            <person name="Overmann J."/>
            <person name="Amann R."/>
            <person name="Jetten M.S.M."/>
            <person name="Mascher T."/>
            <person name="Medema M.H."/>
            <person name="Devos D.P."/>
            <person name="Kaster A.-K."/>
            <person name="Ovreas L."/>
            <person name="Rohde M."/>
            <person name="Galperin M.Y."/>
            <person name="Jogler C."/>
        </authorList>
    </citation>
    <scope>NUCLEOTIDE SEQUENCE [LARGE SCALE GENOMIC DNA]</scope>
    <source>
        <strain evidence="1 2">ETA_A8</strain>
    </source>
</reference>
<dbReference type="AlphaFoldDB" id="A0A517YLI1"/>
<sequence length="118" mass="12799">MIQPCCQLDLGAIIEGNMSAPTPRTSKLEDFLERLDSADPVVSSRAARELVAMGESCLPLTNKLAQRLNHPIGDTAEILFGVLEQIGPVAIPELRKLLPQSFGKQQTYLLRLISANGS</sequence>
<accession>A0A517YLI1</accession>
<name>A0A517YLI1_9BACT</name>
<dbReference type="EMBL" id="CP036274">
    <property type="protein sequence ID" value="QDU31087.1"/>
    <property type="molecule type" value="Genomic_DNA"/>
</dbReference>
<evidence type="ECO:0000313" key="2">
    <source>
        <dbReference type="Proteomes" id="UP000315017"/>
    </source>
</evidence>